<sequence>CKNERLLLMCLCQVKFLLNLGSTLFATRDCCDPSVGMGLWPITDRSVIFAPGPWTHRQVLCTLTRGLHISAHKYIKYLDKEFVYMINKGQWVILPYSAVQHLPGLCILLPGVIPQYRQLYLIKLDISDGFYRIALNVDDIPKLGVAFSTAPGEDPLLAMALPHPLDNLAESISSPDLALRNPWTPLPPVARDPSLPSPSTLLAYTDVYVGDHVGAAQDSREPASKFDYRCWPRTSGTGLPQKITCQQLLMGHRDCLWSTMKLVLGWIIDTVHMTISLPPHHIDCLGEIIDSFPATQKCTSIKCWHGALGKLRFMALALPGLHDIFSAMQNALSTQSKGRIALHKGVHDALDDFHWMHRNISTCPMRIAELIPLPSVATGHHDASGSGAGGIWFPGPNITPRLGIKPTAPIVWRHVWPEAIKSHLITDSNLSGSLGNSDLELTGGLLHLDTLN</sequence>
<keyword evidence="3" id="KW-1185">Reference proteome</keyword>
<reference evidence="2 3" key="1">
    <citation type="submission" date="2024-10" db="EMBL/GenBank/DDBJ databases">
        <title>Updated reference genomes for cyclostephanoid diatoms.</title>
        <authorList>
            <person name="Roberts W.R."/>
            <person name="Alverson A.J."/>
        </authorList>
    </citation>
    <scope>NUCLEOTIDE SEQUENCE [LARGE SCALE GENOMIC DNA]</scope>
    <source>
        <strain evidence="2 3">AJA228-03</strain>
    </source>
</reference>
<evidence type="ECO:0000313" key="3">
    <source>
        <dbReference type="Proteomes" id="UP001530377"/>
    </source>
</evidence>
<protein>
    <submittedName>
        <fullName evidence="2">Uncharacterized protein</fullName>
    </submittedName>
</protein>
<feature type="non-terminal residue" evidence="2">
    <location>
        <position position="1"/>
    </location>
</feature>
<organism evidence="2 3">
    <name type="scientific">Cyclostephanos tholiformis</name>
    <dbReference type="NCBI Taxonomy" id="382380"/>
    <lineage>
        <taxon>Eukaryota</taxon>
        <taxon>Sar</taxon>
        <taxon>Stramenopiles</taxon>
        <taxon>Ochrophyta</taxon>
        <taxon>Bacillariophyta</taxon>
        <taxon>Coscinodiscophyceae</taxon>
        <taxon>Thalassiosirophycidae</taxon>
        <taxon>Stephanodiscales</taxon>
        <taxon>Stephanodiscaceae</taxon>
        <taxon>Cyclostephanos</taxon>
    </lineage>
</organism>
<comment type="caution">
    <text evidence="2">The sequence shown here is derived from an EMBL/GenBank/DDBJ whole genome shotgun (WGS) entry which is preliminary data.</text>
</comment>
<feature type="chain" id="PRO_5044753625" evidence="1">
    <location>
        <begin position="27"/>
        <end position="452"/>
    </location>
</feature>
<dbReference type="AlphaFoldDB" id="A0ABD3RDK3"/>
<evidence type="ECO:0000256" key="1">
    <source>
        <dbReference type="SAM" id="SignalP"/>
    </source>
</evidence>
<dbReference type="Proteomes" id="UP001530377">
    <property type="component" value="Unassembled WGS sequence"/>
</dbReference>
<name>A0ABD3RDK3_9STRA</name>
<gene>
    <name evidence="2" type="ORF">ACHAXA_009030</name>
</gene>
<accession>A0ABD3RDK3</accession>
<proteinExistence type="predicted"/>
<feature type="signal peptide" evidence="1">
    <location>
        <begin position="1"/>
        <end position="26"/>
    </location>
</feature>
<keyword evidence="1" id="KW-0732">Signal</keyword>
<dbReference type="EMBL" id="JALLPB020000283">
    <property type="protein sequence ID" value="KAL3811082.1"/>
    <property type="molecule type" value="Genomic_DNA"/>
</dbReference>
<feature type="non-terminal residue" evidence="2">
    <location>
        <position position="452"/>
    </location>
</feature>
<evidence type="ECO:0000313" key="2">
    <source>
        <dbReference type="EMBL" id="KAL3811082.1"/>
    </source>
</evidence>